<evidence type="ECO:0000256" key="1">
    <source>
        <dbReference type="ARBA" id="ARBA00005986"/>
    </source>
</evidence>
<dbReference type="Pfam" id="PF07110">
    <property type="entry name" value="EthD"/>
    <property type="match status" value="1"/>
</dbReference>
<reference evidence="3" key="1">
    <citation type="journal article" date="2020" name="Stud. Mycol.">
        <title>101 Dothideomycetes genomes: a test case for predicting lifestyles and emergence of pathogens.</title>
        <authorList>
            <person name="Haridas S."/>
            <person name="Albert R."/>
            <person name="Binder M."/>
            <person name="Bloem J."/>
            <person name="Labutti K."/>
            <person name="Salamov A."/>
            <person name="Andreopoulos B."/>
            <person name="Baker S."/>
            <person name="Barry K."/>
            <person name="Bills G."/>
            <person name="Bluhm B."/>
            <person name="Cannon C."/>
            <person name="Castanera R."/>
            <person name="Culley D."/>
            <person name="Daum C."/>
            <person name="Ezra D."/>
            <person name="Gonzalez J."/>
            <person name="Henrissat B."/>
            <person name="Kuo A."/>
            <person name="Liang C."/>
            <person name="Lipzen A."/>
            <person name="Lutzoni F."/>
            <person name="Magnuson J."/>
            <person name="Mondo S."/>
            <person name="Nolan M."/>
            <person name="Ohm R."/>
            <person name="Pangilinan J."/>
            <person name="Park H.-J."/>
            <person name="Ramirez L."/>
            <person name="Alfaro M."/>
            <person name="Sun H."/>
            <person name="Tritt A."/>
            <person name="Yoshinaga Y."/>
            <person name="Zwiers L.-H."/>
            <person name="Turgeon B."/>
            <person name="Goodwin S."/>
            <person name="Spatafora J."/>
            <person name="Crous P."/>
            <person name="Grigoriev I."/>
        </authorList>
    </citation>
    <scope>NUCLEOTIDE SEQUENCE</scope>
    <source>
        <strain evidence="3">CBS 123094</strain>
    </source>
</reference>
<sequence length="134" mass="15478">MPYTVVAFETRKLGMTPEAYEDHKENIHMPLVKSIVGDAFPLSHSRYYLKRNSGAAEVEKGTEALPFVLYGTAEDFNYDCMIVMVFEDFSHFIRFKEAFDNTPRKAELEEDMEKFIIQSKLKAVVTEDARVTPR</sequence>
<protein>
    <recommendedName>
        <fullName evidence="2">EthD domain-containing protein</fullName>
    </recommendedName>
</protein>
<feature type="domain" description="EthD" evidence="2">
    <location>
        <begin position="13"/>
        <end position="116"/>
    </location>
</feature>
<organism evidence="3 4">
    <name type="scientific">Amniculicola lignicola CBS 123094</name>
    <dbReference type="NCBI Taxonomy" id="1392246"/>
    <lineage>
        <taxon>Eukaryota</taxon>
        <taxon>Fungi</taxon>
        <taxon>Dikarya</taxon>
        <taxon>Ascomycota</taxon>
        <taxon>Pezizomycotina</taxon>
        <taxon>Dothideomycetes</taxon>
        <taxon>Pleosporomycetidae</taxon>
        <taxon>Pleosporales</taxon>
        <taxon>Amniculicolaceae</taxon>
        <taxon>Amniculicola</taxon>
    </lineage>
</organism>
<comment type="similarity">
    <text evidence="1">Belongs to the tpcK family.</text>
</comment>
<dbReference type="Gene3D" id="3.30.70.100">
    <property type="match status" value="1"/>
</dbReference>
<evidence type="ECO:0000259" key="2">
    <source>
        <dbReference type="Pfam" id="PF07110"/>
    </source>
</evidence>
<dbReference type="OrthoDB" id="2519291at2759"/>
<evidence type="ECO:0000313" key="4">
    <source>
        <dbReference type="Proteomes" id="UP000799779"/>
    </source>
</evidence>
<dbReference type="Proteomes" id="UP000799779">
    <property type="component" value="Unassembled WGS sequence"/>
</dbReference>
<dbReference type="AlphaFoldDB" id="A0A6A5W8E9"/>
<dbReference type="EMBL" id="ML977606">
    <property type="protein sequence ID" value="KAF1998210.1"/>
    <property type="molecule type" value="Genomic_DNA"/>
</dbReference>
<dbReference type="GO" id="GO:0016491">
    <property type="term" value="F:oxidoreductase activity"/>
    <property type="evidence" value="ECO:0007669"/>
    <property type="project" value="InterPro"/>
</dbReference>
<dbReference type="InterPro" id="IPR011008">
    <property type="entry name" value="Dimeric_a/b-barrel"/>
</dbReference>
<keyword evidence="4" id="KW-1185">Reference proteome</keyword>
<accession>A0A6A5W8E9</accession>
<dbReference type="InterPro" id="IPR009799">
    <property type="entry name" value="EthD_dom"/>
</dbReference>
<name>A0A6A5W8E9_9PLEO</name>
<gene>
    <name evidence="3" type="ORF">P154DRAFT_536626</name>
</gene>
<dbReference type="SUPFAM" id="SSF54909">
    <property type="entry name" value="Dimeric alpha+beta barrel"/>
    <property type="match status" value="1"/>
</dbReference>
<evidence type="ECO:0000313" key="3">
    <source>
        <dbReference type="EMBL" id="KAF1998210.1"/>
    </source>
</evidence>
<proteinExistence type="inferred from homology"/>